<evidence type="ECO:0000313" key="1">
    <source>
        <dbReference type="EMBL" id="BAT97167.1"/>
    </source>
</evidence>
<evidence type="ECO:0000313" key="2">
    <source>
        <dbReference type="Proteomes" id="UP000291084"/>
    </source>
</evidence>
<dbReference type="PANTHER" id="PTHR46388">
    <property type="entry name" value="NHL REPEAT-CONTAINING PROTEIN 2"/>
    <property type="match status" value="1"/>
</dbReference>
<dbReference type="Proteomes" id="UP000291084">
    <property type="component" value="Chromosome 9"/>
</dbReference>
<dbReference type="AlphaFoldDB" id="A0A0S3SWT4"/>
<dbReference type="EMBL" id="AP015042">
    <property type="protein sequence ID" value="BAT97167.1"/>
    <property type="molecule type" value="Genomic_DNA"/>
</dbReference>
<sequence>MALRHRLTKELSKFLCPVTQAGVCCPQSSKALDLVALSVMLVPSARNPAANWNQAREFHEHRISTMAVKLHEPATEIDLLSFIKASLDEFEGTHHYWLNRSEKIDQLFGADGIFLVLAASNFNCDITLKKLKTIQKRFPHINIIGLGAIHSSSDQVHLMQLLMEENIAFPILLSQQTFPKIEKGAGYMLFKNFRSPVIYHEKDASLEILSQAVQELDDKAGGHSKLLDVVRCTSLEQHWIIKDLCSFSPLQNLLLYYPGCVSADESHNRLFFSDCNHHRILVSDGNGEILDCIGSSPGFEDGDFESAKLRRPAGSYYHPTEDCLYFVDSENHAIRKADMGARTVDTLYPTSTSNKGGIHIWNWIMTKLGLESSGKTNVVETSEVFDSKSLHFPWHLLKSVDDTLFIIDRRFRTLWVLDISSGKMNEVLEGYPRILEICGHSIMKRLSVIDRVPFDWFQHETKSGSLLGALPHSDLLSSLATLQNHIFVCDPVGQRILKVCGESGVCSNFRLSNLGILGLPYWLNFPLETFYAAGNGLLGTPIDHVEYLDLLPGRIDINLNVDIPVDFELVEPLQESCIWCQARGAATEISGMDEVPGSLYKAGVAQQWYDELDYLAAPKPESEINVQDDNLDKNSLVEDDEKVRISCVVCTSPGTSEVIIYAVLHCKLRRIPNSNEGNREEHAARILDILTSKRSGKIERDSWTAFLLQSKGDVRDLIFMLPLHVRIRLNSLDHPKADNGRDIILTDSSIKVNVFLS</sequence>
<gene>
    <name evidence="1" type="primary">Vigan.09G053700</name>
    <name evidence="1" type="ORF">VIGAN_09053700</name>
</gene>
<proteinExistence type="predicted"/>
<protein>
    <submittedName>
        <fullName evidence="1">Uncharacterized protein</fullName>
    </submittedName>
</protein>
<dbReference type="FunFam" id="2.120.10.30:FF:000108">
    <property type="entry name" value="NHL domain-containing protein"/>
    <property type="match status" value="1"/>
</dbReference>
<organism evidence="1 2">
    <name type="scientific">Vigna angularis var. angularis</name>
    <dbReference type="NCBI Taxonomy" id="157739"/>
    <lineage>
        <taxon>Eukaryota</taxon>
        <taxon>Viridiplantae</taxon>
        <taxon>Streptophyta</taxon>
        <taxon>Embryophyta</taxon>
        <taxon>Tracheophyta</taxon>
        <taxon>Spermatophyta</taxon>
        <taxon>Magnoliopsida</taxon>
        <taxon>eudicotyledons</taxon>
        <taxon>Gunneridae</taxon>
        <taxon>Pentapetalae</taxon>
        <taxon>rosids</taxon>
        <taxon>fabids</taxon>
        <taxon>Fabales</taxon>
        <taxon>Fabaceae</taxon>
        <taxon>Papilionoideae</taxon>
        <taxon>50 kb inversion clade</taxon>
        <taxon>NPAAA clade</taxon>
        <taxon>indigoferoid/millettioid clade</taxon>
        <taxon>Phaseoleae</taxon>
        <taxon>Vigna</taxon>
    </lineage>
</organism>
<name>A0A0S3SWT4_PHAAN</name>
<reference evidence="1 2" key="1">
    <citation type="journal article" date="2015" name="Sci. Rep.">
        <title>The power of single molecule real-time sequencing technology in the de novo assembly of a eukaryotic genome.</title>
        <authorList>
            <person name="Sakai H."/>
            <person name="Naito K."/>
            <person name="Ogiso-Tanaka E."/>
            <person name="Takahashi Y."/>
            <person name="Iseki K."/>
            <person name="Muto C."/>
            <person name="Satou K."/>
            <person name="Teruya K."/>
            <person name="Shiroma A."/>
            <person name="Shimoji M."/>
            <person name="Hirano T."/>
            <person name="Itoh T."/>
            <person name="Kaga A."/>
            <person name="Tomooka N."/>
        </authorList>
    </citation>
    <scope>NUCLEOTIDE SEQUENCE [LARGE SCALE GENOMIC DNA]</scope>
    <source>
        <strain evidence="2">cv. Shumari</strain>
    </source>
</reference>
<dbReference type="SUPFAM" id="SSF63825">
    <property type="entry name" value="YWTD domain"/>
    <property type="match status" value="1"/>
</dbReference>
<keyword evidence="2" id="KW-1185">Reference proteome</keyword>
<dbReference type="InterPro" id="IPR011042">
    <property type="entry name" value="6-blade_b-propeller_TolB-like"/>
</dbReference>
<dbReference type="Gene3D" id="2.120.10.30">
    <property type="entry name" value="TolB, C-terminal domain"/>
    <property type="match status" value="1"/>
</dbReference>
<accession>A0A0S3SWT4</accession>
<dbReference type="OrthoDB" id="273823at2759"/>
<dbReference type="PANTHER" id="PTHR46388:SF3">
    <property type="entry name" value="DUF1618 DOMAIN-CONTAINING PROTEIN"/>
    <property type="match status" value="1"/>
</dbReference>